<dbReference type="FunCoup" id="A0A0H2RYE7">
    <property type="interactions" value="23"/>
</dbReference>
<dbReference type="OrthoDB" id="10262413at2759"/>
<dbReference type="SUPFAM" id="SSF51735">
    <property type="entry name" value="NAD(P)-binding Rossmann-fold domains"/>
    <property type="match status" value="1"/>
</dbReference>
<dbReference type="Proteomes" id="UP000053477">
    <property type="component" value="Unassembled WGS sequence"/>
</dbReference>
<dbReference type="InterPro" id="IPR008030">
    <property type="entry name" value="NmrA-like"/>
</dbReference>
<feature type="domain" description="NmrA-like" evidence="1">
    <location>
        <begin position="3"/>
        <end position="79"/>
    </location>
</feature>
<dbReference type="GO" id="GO:0005737">
    <property type="term" value="C:cytoplasm"/>
    <property type="evidence" value="ECO:0007669"/>
    <property type="project" value="TreeGrafter"/>
</dbReference>
<evidence type="ECO:0000313" key="3">
    <source>
        <dbReference type="Proteomes" id="UP000053477"/>
    </source>
</evidence>
<keyword evidence="3" id="KW-1185">Reference proteome</keyword>
<dbReference type="GO" id="GO:0004029">
    <property type="term" value="F:aldehyde dehydrogenase (NAD+) activity"/>
    <property type="evidence" value="ECO:0007669"/>
    <property type="project" value="TreeGrafter"/>
</dbReference>
<dbReference type="AlphaFoldDB" id="A0A0H2RYE7"/>
<evidence type="ECO:0000313" key="2">
    <source>
        <dbReference type="EMBL" id="KLO17100.1"/>
    </source>
</evidence>
<dbReference type="InParanoid" id="A0A0H2RYE7"/>
<proteinExistence type="predicted"/>
<organism evidence="2 3">
    <name type="scientific">Schizopora paradoxa</name>
    <dbReference type="NCBI Taxonomy" id="27342"/>
    <lineage>
        <taxon>Eukaryota</taxon>
        <taxon>Fungi</taxon>
        <taxon>Dikarya</taxon>
        <taxon>Basidiomycota</taxon>
        <taxon>Agaricomycotina</taxon>
        <taxon>Agaricomycetes</taxon>
        <taxon>Hymenochaetales</taxon>
        <taxon>Schizoporaceae</taxon>
        <taxon>Schizopora</taxon>
    </lineage>
</organism>
<dbReference type="Pfam" id="PF05368">
    <property type="entry name" value="NmrA"/>
    <property type="match status" value="1"/>
</dbReference>
<evidence type="ECO:0000259" key="1">
    <source>
        <dbReference type="Pfam" id="PF05368"/>
    </source>
</evidence>
<gene>
    <name evidence="2" type="ORF">SCHPADRAFT_937294</name>
</gene>
<reference evidence="2 3" key="1">
    <citation type="submission" date="2015-04" db="EMBL/GenBank/DDBJ databases">
        <title>Complete genome sequence of Schizopora paradoxa KUC8140, a cosmopolitan wood degrader in East Asia.</title>
        <authorList>
            <consortium name="DOE Joint Genome Institute"/>
            <person name="Min B."/>
            <person name="Park H."/>
            <person name="Jang Y."/>
            <person name="Kim J.-J."/>
            <person name="Kim K.H."/>
            <person name="Pangilinan J."/>
            <person name="Lipzen A."/>
            <person name="Riley R."/>
            <person name="Grigoriev I.V."/>
            <person name="Spatafora J.W."/>
            <person name="Choi I.-G."/>
        </authorList>
    </citation>
    <scope>NUCLEOTIDE SEQUENCE [LARGE SCALE GENOMIC DNA]</scope>
    <source>
        <strain evidence="2 3">KUC8140</strain>
    </source>
</reference>
<dbReference type="Gene3D" id="3.40.50.720">
    <property type="entry name" value="NAD(P)-binding Rossmann-like Domain"/>
    <property type="match status" value="1"/>
</dbReference>
<accession>A0A0H2RYE7</accession>
<dbReference type="EMBL" id="KQ085908">
    <property type="protein sequence ID" value="KLO17100.1"/>
    <property type="molecule type" value="Genomic_DNA"/>
</dbReference>
<protein>
    <submittedName>
        <fullName evidence="2">NAD-binding protein</fullName>
    </submittedName>
</protein>
<dbReference type="InterPro" id="IPR051783">
    <property type="entry name" value="NAD(P)-dependent_oxidoreduct"/>
</dbReference>
<dbReference type="PANTHER" id="PTHR48079:SF6">
    <property type="entry name" value="NAD(P)-BINDING DOMAIN-CONTAINING PROTEIN-RELATED"/>
    <property type="match status" value="1"/>
</dbReference>
<dbReference type="PANTHER" id="PTHR48079">
    <property type="entry name" value="PROTEIN YEEZ"/>
    <property type="match status" value="1"/>
</dbReference>
<name>A0A0H2RYE7_9AGAM</name>
<sequence length="344" mass="37913">MSKQKIFVTGATGYIGGAVLWRLLNHKDAGKYTFKALVRSPEKAKPFDKFGVEAVVGDLAEHEKLEKLCEEADYIINTADIDDLPATKAMLRGVKKKFDTTGKKVFFIHTSGTSVLEDRALGMYTGEKIYTESVEDIESLPLTKVHRPVDAVVIEAGAAGYATTYILCPCTIYGIVSNPLVDAGIMNPHSIQIPQVIRLSIERGQGGMIGLGKNIIHDVSIDDFADLYIVLFDKIHSDPEGTLNGREGYYFGVNGEHYMYDVYKKIAEVLVKRGIGKSSEPTPFAEEDLDRYLGFRYIGSNCRCKPGRAFAIGWKPKDTTADFLASIEPEIDALIKLDAKKSGI</sequence>
<dbReference type="STRING" id="27342.A0A0H2RYE7"/>
<dbReference type="InterPro" id="IPR036291">
    <property type="entry name" value="NAD(P)-bd_dom_sf"/>
</dbReference>